<dbReference type="SUPFAM" id="SSF53822">
    <property type="entry name" value="Periplasmic binding protein-like I"/>
    <property type="match status" value="1"/>
</dbReference>
<dbReference type="AlphaFoldDB" id="A0A443IRJ0"/>
<reference evidence="1 2" key="1">
    <citation type="submission" date="2019-01" db="EMBL/GenBank/DDBJ databases">
        <title>Sinorhodobacter populi sp. nov. isolated from the symptomatic bark tissue of Populus euramericana canker.</title>
        <authorList>
            <person name="Xu G."/>
        </authorList>
    </citation>
    <scope>NUCLEOTIDE SEQUENCE [LARGE SCALE GENOMIC DNA]</scope>
    <source>
        <strain evidence="1 2">2D-5</strain>
    </source>
</reference>
<evidence type="ECO:0000313" key="1">
    <source>
        <dbReference type="EMBL" id="RWR09556.1"/>
    </source>
</evidence>
<dbReference type="InterPro" id="IPR028082">
    <property type="entry name" value="Peripla_BP_I"/>
</dbReference>
<name>A0A443IRJ0_9RHOB</name>
<proteinExistence type="predicted"/>
<gene>
    <name evidence="1" type="ORF">D2T33_13980</name>
</gene>
<evidence type="ECO:0000313" key="2">
    <source>
        <dbReference type="Proteomes" id="UP000285710"/>
    </source>
</evidence>
<dbReference type="EMBL" id="SAUW01000014">
    <property type="protein sequence ID" value="RWR09556.1"/>
    <property type="molecule type" value="Genomic_DNA"/>
</dbReference>
<dbReference type="PANTHER" id="PTHR47628">
    <property type="match status" value="1"/>
</dbReference>
<protein>
    <submittedName>
        <fullName evidence="1">N-acetylmuramoyl-L-alanine amidase</fullName>
    </submittedName>
</protein>
<dbReference type="Proteomes" id="UP000285710">
    <property type="component" value="Unassembled WGS sequence"/>
</dbReference>
<dbReference type="Gene3D" id="3.40.50.2300">
    <property type="match status" value="2"/>
</dbReference>
<dbReference type="Pfam" id="PF13433">
    <property type="entry name" value="Peripla_BP_5"/>
    <property type="match status" value="1"/>
</dbReference>
<organism evidence="1 2">
    <name type="scientific">Paenirhodobacter populi</name>
    <dbReference type="NCBI Taxonomy" id="2306993"/>
    <lineage>
        <taxon>Bacteria</taxon>
        <taxon>Pseudomonadati</taxon>
        <taxon>Pseudomonadota</taxon>
        <taxon>Alphaproteobacteria</taxon>
        <taxon>Rhodobacterales</taxon>
        <taxon>Rhodobacter group</taxon>
        <taxon>Paenirhodobacter</taxon>
    </lineage>
</organism>
<dbReference type="PANTHER" id="PTHR47628:SF1">
    <property type="entry name" value="ALIPHATIC AMIDASE EXPRESSION-REGULATING PROTEIN"/>
    <property type="match status" value="1"/>
</dbReference>
<keyword evidence="2" id="KW-1185">Reference proteome</keyword>
<sequence length="364" mass="39590">MKRRINIGLLYSRSGSYSLIADACRMGVLTAVAEVNGDQALDLTFVLTERDPGGNIDLYGPMCEEILHDGGARHVFGCVTSWSRKEVIPVLERAGGTLWYNQPYEGFEASDHVVYSHACPNQHLLPLLGWTFGRFGRRGYLTGSNYIWGWEMNRLARELIADAGGETLGERYLPIGSTEVDRMIDEIRATRPDFILNNLIGASQYRFLNAYAELGRQDKHFSPDRCPILSCNLTECELHAVGPVAEGLVAAGPYFRDAPGPAGVGRFGSSHEAAGYAAVWRLARLLAGRPGAENVPLSELLASTAAAETGIDPKTHHTVLPVLIAQAEGGSFRVIKDCGSVAGDPYLTRGRELALPAPRLRVVP</sequence>
<comment type="caution">
    <text evidence="1">The sequence shown here is derived from an EMBL/GenBank/DDBJ whole genome shotgun (WGS) entry which is preliminary data.</text>
</comment>
<reference evidence="1 2" key="2">
    <citation type="submission" date="2019-01" db="EMBL/GenBank/DDBJ databases">
        <authorList>
            <person name="Li Y."/>
        </authorList>
    </citation>
    <scope>NUCLEOTIDE SEQUENCE [LARGE SCALE GENOMIC DNA]</scope>
    <source>
        <strain evidence="1 2">2D-5</strain>
    </source>
</reference>
<dbReference type="RefSeq" id="WP_128270172.1">
    <property type="nucleotide sequence ID" value="NZ_SAUW01000014.1"/>
</dbReference>
<accession>A0A443IRJ0</accession>